<name>A0A3P3RDN4_9EURY</name>
<dbReference type="PROSITE" id="PS51186">
    <property type="entry name" value="GNAT"/>
    <property type="match status" value="1"/>
</dbReference>
<dbReference type="PANTHER" id="PTHR43451:SF1">
    <property type="entry name" value="ACETYLTRANSFERASE"/>
    <property type="match status" value="1"/>
</dbReference>
<keyword evidence="3" id="KW-1185">Reference proteome</keyword>
<dbReference type="Pfam" id="PF13673">
    <property type="entry name" value="Acetyltransf_10"/>
    <property type="match status" value="1"/>
</dbReference>
<dbReference type="GO" id="GO:0016747">
    <property type="term" value="F:acyltransferase activity, transferring groups other than amino-acyl groups"/>
    <property type="evidence" value="ECO:0007669"/>
    <property type="project" value="InterPro"/>
</dbReference>
<dbReference type="OrthoDB" id="11597at2157"/>
<dbReference type="InterPro" id="IPR016181">
    <property type="entry name" value="Acyl_CoA_acyltransferase"/>
</dbReference>
<evidence type="ECO:0000313" key="3">
    <source>
        <dbReference type="Proteomes" id="UP000282322"/>
    </source>
</evidence>
<dbReference type="SUPFAM" id="SSF55729">
    <property type="entry name" value="Acyl-CoA N-acyltransferases (Nat)"/>
    <property type="match status" value="1"/>
</dbReference>
<dbReference type="InterPro" id="IPR000182">
    <property type="entry name" value="GNAT_dom"/>
</dbReference>
<proteinExistence type="predicted"/>
<dbReference type="EMBL" id="RRCH01000014">
    <property type="protein sequence ID" value="RRJ31511.1"/>
    <property type="molecule type" value="Genomic_DNA"/>
</dbReference>
<dbReference type="CDD" id="cd04301">
    <property type="entry name" value="NAT_SF"/>
    <property type="match status" value="1"/>
</dbReference>
<gene>
    <name evidence="2" type="ORF">EIK79_07300</name>
</gene>
<dbReference type="AlphaFoldDB" id="A0A3P3RDN4"/>
<reference evidence="2 3" key="1">
    <citation type="submission" date="2018-11" db="EMBL/GenBank/DDBJ databases">
        <title>Taxonoimc description of Halomarina strain SPP-AMP-1.</title>
        <authorList>
            <person name="Pal Y."/>
            <person name="Srinivasana K."/>
            <person name="Verma A."/>
            <person name="Kumar P."/>
        </authorList>
    </citation>
    <scope>NUCLEOTIDE SEQUENCE [LARGE SCALE GENOMIC DNA]</scope>
    <source>
        <strain evidence="2 3">SPP-AMP-1</strain>
    </source>
</reference>
<dbReference type="RefSeq" id="WP_124954463.1">
    <property type="nucleotide sequence ID" value="NZ_RRCH01000014.1"/>
</dbReference>
<dbReference type="PANTHER" id="PTHR43451">
    <property type="entry name" value="ACETYLTRANSFERASE (GNAT) FAMILY PROTEIN"/>
    <property type="match status" value="1"/>
</dbReference>
<evidence type="ECO:0000313" key="2">
    <source>
        <dbReference type="EMBL" id="RRJ31511.1"/>
    </source>
</evidence>
<dbReference type="InterPro" id="IPR052564">
    <property type="entry name" value="N-acetyltrans/Recomb-assoc"/>
</dbReference>
<sequence length="159" mass="17687">MVEIRPAQADDAPEMARIQVAAIRRHAGDYYSDEQMQHLAPSDHGSENISHAVFDDNSYYSVIAKNDDTTVGFSVVHLNERYLSGIFVDPNHAGNGVGTDLLRHVENHCCRENIQLLETYAAMNAVGFYESCGFEVKEEIDANEAGSPDIPAIRMQKKM</sequence>
<protein>
    <submittedName>
        <fullName evidence="2">GNAT family N-acetyltransferase</fullName>
    </submittedName>
</protein>
<dbReference type="Proteomes" id="UP000282322">
    <property type="component" value="Unassembled WGS sequence"/>
</dbReference>
<dbReference type="Gene3D" id="3.40.630.30">
    <property type="match status" value="1"/>
</dbReference>
<organism evidence="2 3">
    <name type="scientific">Halocatena pleomorpha</name>
    <dbReference type="NCBI Taxonomy" id="1785090"/>
    <lineage>
        <taxon>Archaea</taxon>
        <taxon>Methanobacteriati</taxon>
        <taxon>Methanobacteriota</taxon>
        <taxon>Stenosarchaea group</taxon>
        <taxon>Halobacteria</taxon>
        <taxon>Halobacteriales</taxon>
        <taxon>Natronomonadaceae</taxon>
        <taxon>Halocatena</taxon>
    </lineage>
</organism>
<feature type="domain" description="N-acetyltransferase" evidence="1">
    <location>
        <begin position="2"/>
        <end position="159"/>
    </location>
</feature>
<comment type="caution">
    <text evidence="2">The sequence shown here is derived from an EMBL/GenBank/DDBJ whole genome shotgun (WGS) entry which is preliminary data.</text>
</comment>
<accession>A0A3P3RDN4</accession>
<evidence type="ECO:0000259" key="1">
    <source>
        <dbReference type="PROSITE" id="PS51186"/>
    </source>
</evidence>